<feature type="zinc finger region" description="C3H1-type" evidence="8">
    <location>
        <begin position="1"/>
        <end position="25"/>
    </location>
</feature>
<feature type="region of interest" description="Disordered" evidence="9">
    <location>
        <begin position="22"/>
        <end position="56"/>
    </location>
</feature>
<dbReference type="OrthoDB" id="10009520at2759"/>
<dbReference type="Gene3D" id="1.20.120.1750">
    <property type="match status" value="1"/>
</dbReference>
<dbReference type="PANTHER" id="PTHR22770:SF13">
    <property type="entry name" value="RING-TYPE DOMAIN-CONTAINING PROTEIN"/>
    <property type="match status" value="1"/>
</dbReference>
<evidence type="ECO:0000313" key="14">
    <source>
        <dbReference type="Proteomes" id="UP000034164"/>
    </source>
</evidence>
<reference evidence="14" key="1">
    <citation type="journal article" date="2015" name="PLoS Genet.">
        <title>The dynamic genome and transcriptome of the human fungal pathogen Blastomyces and close relative Emmonsia.</title>
        <authorList>
            <person name="Munoz J.F."/>
            <person name="Gauthier G.M."/>
            <person name="Desjardins C.A."/>
            <person name="Gallo J.E."/>
            <person name="Holder J."/>
            <person name="Sullivan T.D."/>
            <person name="Marty A.J."/>
            <person name="Carmen J.C."/>
            <person name="Chen Z."/>
            <person name="Ding L."/>
            <person name="Gujja S."/>
            <person name="Magrini V."/>
            <person name="Misas E."/>
            <person name="Mitreva M."/>
            <person name="Priest M."/>
            <person name="Saif S."/>
            <person name="Whiston E.A."/>
            <person name="Young S."/>
            <person name="Zeng Q."/>
            <person name="Goldman W.E."/>
            <person name="Mardis E.R."/>
            <person name="Taylor J.W."/>
            <person name="McEwen J.G."/>
            <person name="Clay O.K."/>
            <person name="Klein B.S."/>
            <person name="Cuomo C.A."/>
        </authorList>
    </citation>
    <scope>NUCLEOTIDE SEQUENCE [LARGE SCALE GENOMIC DNA]</scope>
    <source>
        <strain evidence="14">UAMH 3008</strain>
    </source>
</reference>
<organism evidence="13 14">
    <name type="scientific">[Emmonsia] crescens</name>
    <dbReference type="NCBI Taxonomy" id="73230"/>
    <lineage>
        <taxon>Eukaryota</taxon>
        <taxon>Fungi</taxon>
        <taxon>Dikarya</taxon>
        <taxon>Ascomycota</taxon>
        <taxon>Pezizomycotina</taxon>
        <taxon>Eurotiomycetes</taxon>
        <taxon>Eurotiomycetidae</taxon>
        <taxon>Onygenales</taxon>
        <taxon>Ajellomycetaceae</taxon>
        <taxon>Emergomyces</taxon>
    </lineage>
</organism>
<feature type="domain" description="C3H1-type" evidence="11">
    <location>
        <begin position="98"/>
        <end position="125"/>
    </location>
</feature>
<proteinExistence type="predicted"/>
<feature type="region of interest" description="Disordered" evidence="9">
    <location>
        <begin position="120"/>
        <end position="140"/>
    </location>
</feature>
<evidence type="ECO:0008006" key="15">
    <source>
        <dbReference type="Google" id="ProtNLM"/>
    </source>
</evidence>
<keyword evidence="3 8" id="KW-0479">Metal-binding</keyword>
<dbReference type="InterPro" id="IPR002867">
    <property type="entry name" value="IBR_dom"/>
</dbReference>
<dbReference type="SUPFAM" id="SSF57850">
    <property type="entry name" value="RING/U-box"/>
    <property type="match status" value="2"/>
</dbReference>
<keyword evidence="5 8" id="KW-0863">Zinc-finger</keyword>
<dbReference type="PROSITE" id="PS50103">
    <property type="entry name" value="ZF_C3H1"/>
    <property type="match status" value="2"/>
</dbReference>
<dbReference type="PROSITE" id="PS51873">
    <property type="entry name" value="TRIAD"/>
    <property type="match status" value="1"/>
</dbReference>
<dbReference type="Pfam" id="PF00097">
    <property type="entry name" value="zf-C3HC4"/>
    <property type="match status" value="1"/>
</dbReference>
<feature type="domain" description="C3H1-type" evidence="11">
    <location>
        <begin position="1"/>
        <end position="25"/>
    </location>
</feature>
<dbReference type="Pfam" id="PF01485">
    <property type="entry name" value="IBR"/>
    <property type="match status" value="1"/>
</dbReference>
<evidence type="ECO:0000259" key="10">
    <source>
        <dbReference type="PROSITE" id="PS50089"/>
    </source>
</evidence>
<dbReference type="Gene3D" id="3.30.40.10">
    <property type="entry name" value="Zinc/RING finger domain, C3HC4 (zinc finger)"/>
    <property type="match status" value="1"/>
</dbReference>
<evidence type="ECO:0000256" key="9">
    <source>
        <dbReference type="SAM" id="MobiDB-lite"/>
    </source>
</evidence>
<dbReference type="SMART" id="SM00356">
    <property type="entry name" value="ZnF_C3H1"/>
    <property type="match status" value="2"/>
</dbReference>
<dbReference type="Pfam" id="PF22191">
    <property type="entry name" value="IBR_1"/>
    <property type="match status" value="1"/>
</dbReference>
<dbReference type="CDD" id="cd22585">
    <property type="entry name" value="Rcat_RBR_DEAH12-like"/>
    <property type="match status" value="1"/>
</dbReference>
<evidence type="ECO:0000256" key="2">
    <source>
        <dbReference type="ARBA" id="ARBA00022679"/>
    </source>
</evidence>
<evidence type="ECO:0000256" key="8">
    <source>
        <dbReference type="PROSITE-ProRule" id="PRU00723"/>
    </source>
</evidence>
<keyword evidence="2" id="KW-0808">Transferase</keyword>
<dbReference type="CDD" id="cd20335">
    <property type="entry name" value="BRcat_RBR"/>
    <property type="match status" value="1"/>
</dbReference>
<dbReference type="InterPro" id="IPR051628">
    <property type="entry name" value="LUBAC_E3_Ligases"/>
</dbReference>
<gene>
    <name evidence="13" type="ORF">EMCG_05637</name>
</gene>
<dbReference type="SMART" id="SM00647">
    <property type="entry name" value="IBR"/>
    <property type="match status" value="2"/>
</dbReference>
<dbReference type="PROSITE" id="PS50089">
    <property type="entry name" value="ZF_RING_2"/>
    <property type="match status" value="1"/>
</dbReference>
<evidence type="ECO:0000256" key="7">
    <source>
        <dbReference type="ARBA" id="ARBA00022833"/>
    </source>
</evidence>
<comment type="caution">
    <text evidence="13">The sequence shown here is derived from an EMBL/GenBank/DDBJ whole genome shotgun (WGS) entry which is preliminary data.</text>
</comment>
<comment type="pathway">
    <text evidence="1">Protein modification; protein ubiquitination.</text>
</comment>
<dbReference type="InterPro" id="IPR036855">
    <property type="entry name" value="Znf_CCCH_sf"/>
</dbReference>
<evidence type="ECO:0000256" key="4">
    <source>
        <dbReference type="ARBA" id="ARBA00022737"/>
    </source>
</evidence>
<accession>A0A0G2JC79</accession>
<dbReference type="AlphaFoldDB" id="A0A0G2JC79"/>
<evidence type="ECO:0000313" key="13">
    <source>
        <dbReference type="EMBL" id="KKZ68761.1"/>
    </source>
</evidence>
<dbReference type="InterPro" id="IPR000571">
    <property type="entry name" value="Znf_CCCH"/>
</dbReference>
<dbReference type="InterPro" id="IPR018957">
    <property type="entry name" value="Znf_C3HC4_RING-type"/>
</dbReference>
<dbReference type="SUPFAM" id="SSF90229">
    <property type="entry name" value="CCCH zinc finger"/>
    <property type="match status" value="2"/>
</dbReference>
<feature type="domain" description="RING-type" evidence="10">
    <location>
        <begin position="655"/>
        <end position="697"/>
    </location>
</feature>
<dbReference type="GO" id="GO:0004842">
    <property type="term" value="F:ubiquitin-protein transferase activity"/>
    <property type="evidence" value="ECO:0007669"/>
    <property type="project" value="TreeGrafter"/>
</dbReference>
<dbReference type="VEuPathDB" id="FungiDB:EMCG_05637"/>
<dbReference type="InterPro" id="IPR044066">
    <property type="entry name" value="TRIAD_supradom"/>
</dbReference>
<keyword evidence="6" id="KW-0833">Ubl conjugation pathway</keyword>
<dbReference type="Pfam" id="PF14608">
    <property type="entry name" value="zf-CCCH_2"/>
    <property type="match status" value="2"/>
</dbReference>
<dbReference type="InterPro" id="IPR013083">
    <property type="entry name" value="Znf_RING/FYVE/PHD"/>
</dbReference>
<feature type="zinc finger region" description="C3H1-type" evidence="8">
    <location>
        <begin position="98"/>
        <end position="125"/>
    </location>
</feature>
<dbReference type="GO" id="GO:0043161">
    <property type="term" value="P:proteasome-mediated ubiquitin-dependent protein catabolic process"/>
    <property type="evidence" value="ECO:0007669"/>
    <property type="project" value="TreeGrafter"/>
</dbReference>
<keyword evidence="4" id="KW-0677">Repeat</keyword>
<evidence type="ECO:0000256" key="5">
    <source>
        <dbReference type="ARBA" id="ARBA00022771"/>
    </source>
</evidence>
<dbReference type="GO" id="GO:0043130">
    <property type="term" value="F:ubiquitin binding"/>
    <property type="evidence" value="ECO:0007669"/>
    <property type="project" value="TreeGrafter"/>
</dbReference>
<protein>
    <recommendedName>
        <fullName evidence="15">RING-type E3 ubiquitin transferase</fullName>
    </recommendedName>
</protein>
<name>A0A0G2JC79_9EURO</name>
<dbReference type="Gene3D" id="4.10.1000.10">
    <property type="entry name" value="Zinc finger, CCCH-type"/>
    <property type="match status" value="2"/>
</dbReference>
<dbReference type="Proteomes" id="UP000034164">
    <property type="component" value="Unassembled WGS sequence"/>
</dbReference>
<dbReference type="PANTHER" id="PTHR22770">
    <property type="entry name" value="UBIQUITIN CONJUGATING ENZYME 7 INTERACTING PROTEIN-RELATED"/>
    <property type="match status" value="1"/>
</dbReference>
<evidence type="ECO:0000256" key="3">
    <source>
        <dbReference type="ARBA" id="ARBA00022723"/>
    </source>
</evidence>
<dbReference type="GO" id="GO:0097039">
    <property type="term" value="P:protein linear polyubiquitination"/>
    <property type="evidence" value="ECO:0007669"/>
    <property type="project" value="TreeGrafter"/>
</dbReference>
<sequence length="868" mass="95927">MTPCKFFVAGYCMRGESCRYSHETTPASNTARPPPPPLNSNRSKEIASHSSHARPWREQHLFTPSEGSAKNSSSTEVPQNSLAFRSKGTYPLQPTQDSRSQVPCRHYTLGNCRNGSACPYSHHESGEQEMEATSDPEKNETRDNFTRELCGALAQFEHGAQVSNISLPEDFSAVRIAGLPVDSSPVSIATLLSVVGIKLTPDCVHISPHKSVLQISADIKVEDPTFAKLLCTKIGMESTSGTVFKQLQAVQIPVRLSSDPNARRVECRKVQCSWYKPSKTAWLNFGNEDIANRVFNKFSSKRYRVFDQPVHCNTPTKSGGGWRNPHTWTLMLTNLSITTTEKDIRSAIHSPHDSPRNIELGEPSYDVDGELASATVMSLLGQAGPIEWSQANTELEGKRAKAIARFYEETDAREAARSLHDQLLPFGNNMKLTAQLVSTAKFKVATAIFNAVQTRIRTASQTWKKEHLSFKVYPSAGLGYQYRVLRIEGPVAKDVAAAKETMDTILDGVTAMSHGKPLWTSSLNHNGHVFQKLKQIQQDYGLIVIRNRRKGELKLHGSLEKCTGVELAIADMISAESSSDHIINLTPEDFQWACNGGFKAITCALGENIATLDIISTPKKILIGGSEKQYEAALRIVRMGELKLETEAATAKEDCAVCLTQAEDPIFTKCGHLYCIECFEGLCTAAGSGGKDFSISCLGDMGKCQIIFSLEELQENLSSKAFEDILEASFASHIQRHPQTFRYCPKPDCTMVYRSTSTWKFNTCKKCLTVTCTSCHSPHEGRTCAEYKDETLGGYEALRKLKKELGIKDCPKCMTPLEKTEGCNHMTCGGCKAHLCWVCLEVFSNSTLCYDHMNAKHGSIGLGYLNYI</sequence>
<dbReference type="GO" id="GO:0008270">
    <property type="term" value="F:zinc ion binding"/>
    <property type="evidence" value="ECO:0007669"/>
    <property type="project" value="UniProtKB-KW"/>
</dbReference>
<keyword evidence="7 8" id="KW-0862">Zinc</keyword>
<evidence type="ECO:0000259" key="11">
    <source>
        <dbReference type="PROSITE" id="PS50103"/>
    </source>
</evidence>
<dbReference type="InterPro" id="IPR001841">
    <property type="entry name" value="Znf_RING"/>
</dbReference>
<dbReference type="SMART" id="SM00184">
    <property type="entry name" value="RING"/>
    <property type="match status" value="2"/>
</dbReference>
<evidence type="ECO:0000259" key="12">
    <source>
        <dbReference type="PROSITE" id="PS51873"/>
    </source>
</evidence>
<evidence type="ECO:0000256" key="1">
    <source>
        <dbReference type="ARBA" id="ARBA00004906"/>
    </source>
</evidence>
<feature type="domain" description="RING-type" evidence="12">
    <location>
        <begin position="651"/>
        <end position="868"/>
    </location>
</feature>
<dbReference type="GO" id="GO:0000151">
    <property type="term" value="C:ubiquitin ligase complex"/>
    <property type="evidence" value="ECO:0007669"/>
    <property type="project" value="TreeGrafter"/>
</dbReference>
<evidence type="ECO:0000256" key="6">
    <source>
        <dbReference type="ARBA" id="ARBA00022786"/>
    </source>
</evidence>
<dbReference type="EMBL" id="LCZI01000056">
    <property type="protein sequence ID" value="KKZ68761.1"/>
    <property type="molecule type" value="Genomic_DNA"/>
</dbReference>